<evidence type="ECO:0000256" key="6">
    <source>
        <dbReference type="ARBA" id="ARBA00023316"/>
    </source>
</evidence>
<keyword evidence="5 7" id="KW-0573">Peptidoglycan synthesis</keyword>
<comment type="similarity">
    <text evidence="2">Belongs to the YkuD family.</text>
</comment>
<reference evidence="10" key="1">
    <citation type="submission" date="2021-01" db="EMBL/GenBank/DDBJ databases">
        <title>Modified the classification status of verrucomicrobia.</title>
        <authorList>
            <person name="Feng X."/>
        </authorList>
    </citation>
    <scope>NUCLEOTIDE SEQUENCE</scope>
    <source>
        <strain evidence="10">5K15</strain>
    </source>
</reference>
<sequence>MKVSILLSFALALLISSCATPPPAPPTQAAKPVFKNPHPPGTYAHFKAEPSYPKTSNSYRNHEVLARTNAENSRIVISLPLQRAFLMNGDEVAIDYAVSTGTSTHPTPPGNYKILEKIVDKRSNLYGKIYDADGNVHKSDASSRKDTVPEGGKFVGAAMPYWMRLTWSGIGMHVGRVPRYPASHACIRGQSHIVPIIYSKVKIGTPVTIQG</sequence>
<dbReference type="GO" id="GO:0071972">
    <property type="term" value="F:peptidoglycan L,D-transpeptidase activity"/>
    <property type="evidence" value="ECO:0007669"/>
    <property type="project" value="TreeGrafter"/>
</dbReference>
<evidence type="ECO:0000313" key="11">
    <source>
        <dbReference type="Proteomes" id="UP000634206"/>
    </source>
</evidence>
<accession>A0AAE2VBN1</accession>
<dbReference type="PROSITE" id="PS51257">
    <property type="entry name" value="PROKAR_LIPOPROTEIN"/>
    <property type="match status" value="1"/>
</dbReference>
<keyword evidence="8" id="KW-0732">Signal</keyword>
<dbReference type="PANTHER" id="PTHR30582">
    <property type="entry name" value="L,D-TRANSPEPTIDASE"/>
    <property type="match status" value="1"/>
</dbReference>
<dbReference type="RefSeq" id="WP_309488614.1">
    <property type="nucleotide sequence ID" value="NZ_JAENIG010000002.1"/>
</dbReference>
<dbReference type="Gene3D" id="2.40.440.10">
    <property type="entry name" value="L,D-transpeptidase catalytic domain-like"/>
    <property type="match status" value="1"/>
</dbReference>
<feature type="chain" id="PRO_5042252759" evidence="8">
    <location>
        <begin position="20"/>
        <end position="211"/>
    </location>
</feature>
<feature type="active site" description="Nucleophile" evidence="7">
    <location>
        <position position="186"/>
    </location>
</feature>
<dbReference type="GO" id="GO:0071555">
    <property type="term" value="P:cell wall organization"/>
    <property type="evidence" value="ECO:0007669"/>
    <property type="project" value="UniProtKB-UniRule"/>
</dbReference>
<organism evidence="10 11">
    <name type="scientific">Oceaniferula flava</name>
    <dbReference type="NCBI Taxonomy" id="2800421"/>
    <lineage>
        <taxon>Bacteria</taxon>
        <taxon>Pseudomonadati</taxon>
        <taxon>Verrucomicrobiota</taxon>
        <taxon>Verrucomicrobiia</taxon>
        <taxon>Verrucomicrobiales</taxon>
        <taxon>Verrucomicrobiaceae</taxon>
        <taxon>Oceaniferula</taxon>
    </lineage>
</organism>
<evidence type="ECO:0000256" key="1">
    <source>
        <dbReference type="ARBA" id="ARBA00004752"/>
    </source>
</evidence>
<evidence type="ECO:0000256" key="2">
    <source>
        <dbReference type="ARBA" id="ARBA00005992"/>
    </source>
</evidence>
<dbReference type="Pfam" id="PF03734">
    <property type="entry name" value="YkuD"/>
    <property type="match status" value="1"/>
</dbReference>
<dbReference type="GO" id="GO:0005576">
    <property type="term" value="C:extracellular region"/>
    <property type="evidence" value="ECO:0007669"/>
    <property type="project" value="TreeGrafter"/>
</dbReference>
<dbReference type="InterPro" id="IPR038063">
    <property type="entry name" value="Transpep_catalytic_dom"/>
</dbReference>
<gene>
    <name evidence="10" type="ORF">JIN83_03490</name>
</gene>
<dbReference type="Proteomes" id="UP000634206">
    <property type="component" value="Unassembled WGS sequence"/>
</dbReference>
<keyword evidence="11" id="KW-1185">Reference proteome</keyword>
<keyword evidence="3" id="KW-0808">Transferase</keyword>
<dbReference type="GO" id="GO:0008360">
    <property type="term" value="P:regulation of cell shape"/>
    <property type="evidence" value="ECO:0007669"/>
    <property type="project" value="UniProtKB-UniRule"/>
</dbReference>
<dbReference type="CDD" id="cd16913">
    <property type="entry name" value="YkuD_like"/>
    <property type="match status" value="1"/>
</dbReference>
<proteinExistence type="inferred from homology"/>
<evidence type="ECO:0000256" key="5">
    <source>
        <dbReference type="ARBA" id="ARBA00022984"/>
    </source>
</evidence>
<dbReference type="GO" id="GO:0016740">
    <property type="term" value="F:transferase activity"/>
    <property type="evidence" value="ECO:0007669"/>
    <property type="project" value="UniProtKB-KW"/>
</dbReference>
<comment type="pathway">
    <text evidence="1 7">Cell wall biogenesis; peptidoglycan biosynthesis.</text>
</comment>
<evidence type="ECO:0000259" key="9">
    <source>
        <dbReference type="PROSITE" id="PS52029"/>
    </source>
</evidence>
<dbReference type="PANTHER" id="PTHR30582:SF2">
    <property type="entry name" value="L,D-TRANSPEPTIDASE YCIB-RELATED"/>
    <property type="match status" value="1"/>
</dbReference>
<dbReference type="PROSITE" id="PS52029">
    <property type="entry name" value="LD_TPASE"/>
    <property type="match status" value="1"/>
</dbReference>
<dbReference type="AlphaFoldDB" id="A0AAE2VBN1"/>
<feature type="active site" description="Proton donor/acceptor" evidence="7">
    <location>
        <position position="173"/>
    </location>
</feature>
<dbReference type="GO" id="GO:0018104">
    <property type="term" value="P:peptidoglycan-protein cross-linking"/>
    <property type="evidence" value="ECO:0007669"/>
    <property type="project" value="TreeGrafter"/>
</dbReference>
<dbReference type="SUPFAM" id="SSF141523">
    <property type="entry name" value="L,D-transpeptidase catalytic domain-like"/>
    <property type="match status" value="1"/>
</dbReference>
<evidence type="ECO:0000256" key="3">
    <source>
        <dbReference type="ARBA" id="ARBA00022679"/>
    </source>
</evidence>
<feature type="domain" description="L,D-TPase catalytic" evidence="9">
    <location>
        <begin position="73"/>
        <end position="210"/>
    </location>
</feature>
<comment type="caution">
    <text evidence="10">The sequence shown here is derived from an EMBL/GenBank/DDBJ whole genome shotgun (WGS) entry which is preliminary data.</text>
</comment>
<keyword evidence="4 7" id="KW-0133">Cell shape</keyword>
<dbReference type="EMBL" id="JAENIG010000002">
    <property type="protein sequence ID" value="MBK1854006.1"/>
    <property type="molecule type" value="Genomic_DNA"/>
</dbReference>
<evidence type="ECO:0000313" key="10">
    <source>
        <dbReference type="EMBL" id="MBK1854006.1"/>
    </source>
</evidence>
<evidence type="ECO:0000256" key="7">
    <source>
        <dbReference type="PROSITE-ProRule" id="PRU01373"/>
    </source>
</evidence>
<keyword evidence="6 7" id="KW-0961">Cell wall biogenesis/degradation</keyword>
<evidence type="ECO:0000256" key="4">
    <source>
        <dbReference type="ARBA" id="ARBA00022960"/>
    </source>
</evidence>
<name>A0AAE2VBN1_9BACT</name>
<feature type="signal peptide" evidence="8">
    <location>
        <begin position="1"/>
        <end position="19"/>
    </location>
</feature>
<protein>
    <submittedName>
        <fullName evidence="10">L,D-transpeptidase family protein</fullName>
    </submittedName>
</protein>
<dbReference type="InterPro" id="IPR050979">
    <property type="entry name" value="LD-transpeptidase"/>
</dbReference>
<evidence type="ECO:0000256" key="8">
    <source>
        <dbReference type="SAM" id="SignalP"/>
    </source>
</evidence>
<dbReference type="InterPro" id="IPR005490">
    <property type="entry name" value="LD_TPept_cat_dom"/>
</dbReference>